<dbReference type="InterPro" id="IPR027469">
    <property type="entry name" value="Cation_efflux_TMD_sf"/>
</dbReference>
<protein>
    <submittedName>
        <fullName evidence="8">Cation transporter</fullName>
    </submittedName>
</protein>
<keyword evidence="4 6" id="KW-1133">Transmembrane helix</keyword>
<evidence type="ECO:0000256" key="6">
    <source>
        <dbReference type="SAM" id="Phobius"/>
    </source>
</evidence>
<evidence type="ECO:0000259" key="7">
    <source>
        <dbReference type="Pfam" id="PF01545"/>
    </source>
</evidence>
<dbReference type="PANTHER" id="PTHR43840:SF15">
    <property type="entry name" value="MITOCHONDRIAL METAL TRANSPORTER 1-RELATED"/>
    <property type="match status" value="1"/>
</dbReference>
<dbReference type="GO" id="GO:0006829">
    <property type="term" value="P:zinc ion transport"/>
    <property type="evidence" value="ECO:0007669"/>
    <property type="project" value="UniProtKB-KW"/>
</dbReference>
<evidence type="ECO:0000256" key="3">
    <source>
        <dbReference type="ARBA" id="ARBA00022692"/>
    </source>
</evidence>
<dbReference type="GO" id="GO:0008324">
    <property type="term" value="F:monoatomic cation transmembrane transporter activity"/>
    <property type="evidence" value="ECO:0007669"/>
    <property type="project" value="InterPro"/>
</dbReference>
<reference evidence="8 9" key="1">
    <citation type="submission" date="2019-06" db="EMBL/GenBank/DDBJ databases">
        <title>A complete genome sequence for Luteibacter pinisoli MAH-14.</title>
        <authorList>
            <person name="Baltrus D.A."/>
        </authorList>
    </citation>
    <scope>NUCLEOTIDE SEQUENCE [LARGE SCALE GENOMIC DNA]</scope>
    <source>
        <strain evidence="8 9">MAH-14</strain>
    </source>
</reference>
<evidence type="ECO:0000313" key="8">
    <source>
        <dbReference type="EMBL" id="QDE41303.1"/>
    </source>
</evidence>
<keyword evidence="2" id="KW-0813">Transport</keyword>
<keyword evidence="9" id="KW-1185">Reference proteome</keyword>
<dbReference type="OrthoDB" id="9799649at2"/>
<dbReference type="RefSeq" id="WP_139985225.1">
    <property type="nucleotide sequence ID" value="NZ_CP041046.1"/>
</dbReference>
<dbReference type="Gene3D" id="1.20.1510.10">
    <property type="entry name" value="Cation efflux protein transmembrane domain"/>
    <property type="match status" value="1"/>
</dbReference>
<dbReference type="InterPro" id="IPR058533">
    <property type="entry name" value="Cation_efflux_TM"/>
</dbReference>
<feature type="transmembrane region" description="Helical" evidence="6">
    <location>
        <begin position="23"/>
        <end position="45"/>
    </location>
</feature>
<evidence type="ECO:0000313" key="9">
    <source>
        <dbReference type="Proteomes" id="UP000316093"/>
    </source>
</evidence>
<feature type="domain" description="Cation efflux protein transmembrane" evidence="7">
    <location>
        <begin position="24"/>
        <end position="197"/>
    </location>
</feature>
<proteinExistence type="predicted"/>
<dbReference type="InterPro" id="IPR050291">
    <property type="entry name" value="CDF_Transporter"/>
</dbReference>
<feature type="transmembrane region" description="Helical" evidence="6">
    <location>
        <begin position="82"/>
        <end position="102"/>
    </location>
</feature>
<dbReference type="GO" id="GO:0016020">
    <property type="term" value="C:membrane"/>
    <property type="evidence" value="ECO:0007669"/>
    <property type="project" value="UniProtKB-SubCell"/>
</dbReference>
<name>A0A4Y5ZB13_9GAMM</name>
<keyword evidence="3 6" id="KW-0812">Transmembrane</keyword>
<dbReference type="Pfam" id="PF01545">
    <property type="entry name" value="Cation_efflux"/>
    <property type="match status" value="1"/>
</dbReference>
<dbReference type="KEGG" id="lpy:FIV34_19935"/>
<organism evidence="8 9">
    <name type="scientific">Luteibacter pinisoli</name>
    <dbReference type="NCBI Taxonomy" id="2589080"/>
    <lineage>
        <taxon>Bacteria</taxon>
        <taxon>Pseudomonadati</taxon>
        <taxon>Pseudomonadota</taxon>
        <taxon>Gammaproteobacteria</taxon>
        <taxon>Lysobacterales</taxon>
        <taxon>Rhodanobacteraceae</taxon>
        <taxon>Luteibacter</taxon>
    </lineage>
</organism>
<feature type="transmembrane region" description="Helical" evidence="6">
    <location>
        <begin position="154"/>
        <end position="175"/>
    </location>
</feature>
<dbReference type="PANTHER" id="PTHR43840">
    <property type="entry name" value="MITOCHONDRIAL METAL TRANSPORTER 1-RELATED"/>
    <property type="match status" value="1"/>
</dbReference>
<feature type="transmembrane region" description="Helical" evidence="6">
    <location>
        <begin position="114"/>
        <end position="133"/>
    </location>
</feature>
<dbReference type="GO" id="GO:0006826">
    <property type="term" value="P:iron ion transport"/>
    <property type="evidence" value="ECO:0007669"/>
    <property type="project" value="UniProtKB-KW"/>
</dbReference>
<evidence type="ECO:0000256" key="5">
    <source>
        <dbReference type="ARBA" id="ARBA00023136"/>
    </source>
</evidence>
<evidence type="ECO:0000256" key="4">
    <source>
        <dbReference type="ARBA" id="ARBA00022989"/>
    </source>
</evidence>
<evidence type="ECO:0000256" key="2">
    <source>
        <dbReference type="ARBA" id="ARBA00022448"/>
    </source>
</evidence>
<evidence type="ECO:0000256" key="1">
    <source>
        <dbReference type="ARBA" id="ARBA00004141"/>
    </source>
</evidence>
<dbReference type="AlphaFoldDB" id="A0A4Y5ZB13"/>
<sequence>MSCCDHDSCDSRPIAEGVRHRRVLWIVLVINVVIFAGEYIAGWLASSSAVQGDSLDSLGDALVYGLSLMVVGRSLRARAGSALVKGTVQVVFGLTVMAEVVYRLSHRVPPNTVVMAIAAGAALVLNATCLALLTPFRADDINMRSVWQCSRNDVIGNAAVLVTAGLVALTGWWWLDLVVGAGLAALFFQTGVRVIQAAWPQLHRPAPIKHDLS</sequence>
<accession>A0A4Y5ZB13</accession>
<gene>
    <name evidence="8" type="ORF">FIV34_19935</name>
</gene>
<dbReference type="SUPFAM" id="SSF161111">
    <property type="entry name" value="Cation efflux protein transmembrane domain-like"/>
    <property type="match status" value="1"/>
</dbReference>
<comment type="subcellular location">
    <subcellularLocation>
        <location evidence="1">Membrane</location>
        <topology evidence="1">Multi-pass membrane protein</topology>
    </subcellularLocation>
</comment>
<feature type="transmembrane region" description="Helical" evidence="6">
    <location>
        <begin position="57"/>
        <end position="75"/>
    </location>
</feature>
<keyword evidence="5 6" id="KW-0472">Membrane</keyword>
<dbReference type="EMBL" id="CP041046">
    <property type="protein sequence ID" value="QDE41303.1"/>
    <property type="molecule type" value="Genomic_DNA"/>
</dbReference>
<dbReference type="Proteomes" id="UP000316093">
    <property type="component" value="Chromosome"/>
</dbReference>